<sequence>TKLQDVAMVSLRDVDRCLDIFVWLANQYFADASNIRQCLIISMGICYYYRLKPKERKEYQKEMTAKFLKILEKERDMFYVANTAALKEILFILFICIVTTTPSFVFFFKKIMFMHIICVLMDLQLC</sequence>
<dbReference type="PANTHER" id="PTHR22605">
    <property type="entry name" value="RZ-TYPE DOMAIN-CONTAINING PROTEIN"/>
    <property type="match status" value="1"/>
</dbReference>
<dbReference type="PANTHER" id="PTHR22605:SF1">
    <property type="entry name" value="RZ-TYPE DOMAIN-CONTAINING PROTEIN"/>
    <property type="match status" value="1"/>
</dbReference>
<dbReference type="AlphaFoldDB" id="X6LNM4"/>
<dbReference type="Proteomes" id="UP000023152">
    <property type="component" value="Unassembled WGS sequence"/>
</dbReference>
<organism evidence="2 3">
    <name type="scientific">Reticulomyxa filosa</name>
    <dbReference type="NCBI Taxonomy" id="46433"/>
    <lineage>
        <taxon>Eukaryota</taxon>
        <taxon>Sar</taxon>
        <taxon>Rhizaria</taxon>
        <taxon>Retaria</taxon>
        <taxon>Foraminifera</taxon>
        <taxon>Monothalamids</taxon>
        <taxon>Reticulomyxidae</taxon>
        <taxon>Reticulomyxa</taxon>
    </lineage>
</organism>
<dbReference type="EMBL" id="ASPP01034992">
    <property type="protein sequence ID" value="ETO02747.1"/>
    <property type="molecule type" value="Genomic_DNA"/>
</dbReference>
<dbReference type="GO" id="GO:0004842">
    <property type="term" value="F:ubiquitin-protein transferase activity"/>
    <property type="evidence" value="ECO:0007669"/>
    <property type="project" value="InterPro"/>
</dbReference>
<name>X6LNM4_RETFI</name>
<dbReference type="GO" id="GO:0016887">
    <property type="term" value="F:ATP hydrolysis activity"/>
    <property type="evidence" value="ECO:0007669"/>
    <property type="project" value="InterPro"/>
</dbReference>
<keyword evidence="1" id="KW-0812">Transmembrane</keyword>
<evidence type="ECO:0000256" key="1">
    <source>
        <dbReference type="SAM" id="Phobius"/>
    </source>
</evidence>
<evidence type="ECO:0000313" key="2">
    <source>
        <dbReference type="EMBL" id="ETO02747.1"/>
    </source>
</evidence>
<accession>X6LNM4</accession>
<protein>
    <submittedName>
        <fullName evidence="2">Uncharacterized protein</fullName>
    </submittedName>
</protein>
<reference evidence="2 3" key="1">
    <citation type="journal article" date="2013" name="Curr. Biol.">
        <title>The Genome of the Foraminiferan Reticulomyxa filosa.</title>
        <authorList>
            <person name="Glockner G."/>
            <person name="Hulsmann N."/>
            <person name="Schleicher M."/>
            <person name="Noegel A.A."/>
            <person name="Eichinger L."/>
            <person name="Gallinger C."/>
            <person name="Pawlowski J."/>
            <person name="Sierra R."/>
            <person name="Euteneuer U."/>
            <person name="Pillet L."/>
            <person name="Moustafa A."/>
            <person name="Platzer M."/>
            <person name="Groth M."/>
            <person name="Szafranski K."/>
            <person name="Schliwa M."/>
        </authorList>
    </citation>
    <scope>NUCLEOTIDE SEQUENCE [LARGE SCALE GENOMIC DNA]</scope>
</reference>
<keyword evidence="1" id="KW-0472">Membrane</keyword>
<dbReference type="InterPro" id="IPR031248">
    <property type="entry name" value="RNF213"/>
</dbReference>
<keyword evidence="1" id="KW-1133">Transmembrane helix</keyword>
<feature type="non-terminal residue" evidence="2">
    <location>
        <position position="1"/>
    </location>
</feature>
<evidence type="ECO:0000313" key="3">
    <source>
        <dbReference type="Proteomes" id="UP000023152"/>
    </source>
</evidence>
<feature type="transmembrane region" description="Helical" evidence="1">
    <location>
        <begin position="89"/>
        <end position="108"/>
    </location>
</feature>
<proteinExistence type="predicted"/>
<keyword evidence="3" id="KW-1185">Reference proteome</keyword>
<comment type="caution">
    <text evidence="2">The sequence shown here is derived from an EMBL/GenBank/DDBJ whole genome shotgun (WGS) entry which is preliminary data.</text>
</comment>
<gene>
    <name evidence="2" type="ORF">RFI_34666</name>
</gene>